<dbReference type="InterPro" id="IPR010730">
    <property type="entry name" value="HET"/>
</dbReference>
<feature type="compositionally biased region" description="Acidic residues" evidence="1">
    <location>
        <begin position="12"/>
        <end position="21"/>
    </location>
</feature>
<sequence length="564" mass="64927">MEPEKQSITQDEISDSDETYESSDTAVCPSCEPDPDDPERHCINPLPAFRRTAANGCIRCRLLAAGIDKFQSFWTGSEPGQSGHGESWNEDEIEVSVTPAWPVDDHEHGTQVTLWRPMKKEKNYDFLALEFYSHKDEDNESPRYGFCPADDVPERSDSDSSFSTIQSWMNTCQEKHEMCRMNQSQGHMPTRLIHVGSAGEKLRLCLTSEVGGITGYAALSHSWGEKESRKTDVPKTTKSNLKSRMKNIKWKDLTNTFQDAVEITRRLGLEYLWVDSLCINQDDYNDWALEASRVGRIYENARIVIAATRSRTGDGGCFSTRSPSYEISEVAPTGRFYVRKEISHLDMDDQPLENYKTMPLFARAWVFQERLLATRVIHYTEHEIMWECKQDLHCECQGIKNERQWQGMRPSTVKLEHWRLLASESDMMQRCMHWSTIVNTYLARSLTYDRDRLPALSGIARQMHLPEEMGRYLAGIWENSLPLALCWTVTLRNNWTKRRPSEWRAPSWSWASVVAGNGGWIDTRFDSGGSHPMDKDELETHCRILKAVCELKVKIRTERSKTVI</sequence>
<accession>A0AAV9PWR0</accession>
<comment type="caution">
    <text evidence="3">The sequence shown here is derived from an EMBL/GenBank/DDBJ whole genome shotgun (WGS) entry which is preliminary data.</text>
</comment>
<dbReference type="AlphaFoldDB" id="A0AAV9PWR0"/>
<dbReference type="Proteomes" id="UP001345827">
    <property type="component" value="Unassembled WGS sequence"/>
</dbReference>
<feature type="region of interest" description="Disordered" evidence="1">
    <location>
        <begin position="1"/>
        <end position="38"/>
    </location>
</feature>
<keyword evidence="4" id="KW-1185">Reference proteome</keyword>
<proteinExistence type="predicted"/>
<dbReference type="PANTHER" id="PTHR33112:SF16">
    <property type="entry name" value="HETEROKARYON INCOMPATIBILITY DOMAIN-CONTAINING PROTEIN"/>
    <property type="match status" value="1"/>
</dbReference>
<organism evidence="3 4">
    <name type="scientific">Vermiconidia calcicola</name>
    <dbReference type="NCBI Taxonomy" id="1690605"/>
    <lineage>
        <taxon>Eukaryota</taxon>
        <taxon>Fungi</taxon>
        <taxon>Dikarya</taxon>
        <taxon>Ascomycota</taxon>
        <taxon>Pezizomycotina</taxon>
        <taxon>Dothideomycetes</taxon>
        <taxon>Dothideomycetidae</taxon>
        <taxon>Mycosphaerellales</taxon>
        <taxon>Extremaceae</taxon>
        <taxon>Vermiconidia</taxon>
    </lineage>
</organism>
<evidence type="ECO:0000313" key="4">
    <source>
        <dbReference type="Proteomes" id="UP001345827"/>
    </source>
</evidence>
<evidence type="ECO:0000259" key="2">
    <source>
        <dbReference type="Pfam" id="PF06985"/>
    </source>
</evidence>
<name>A0AAV9PWR0_9PEZI</name>
<dbReference type="Pfam" id="PF06985">
    <property type="entry name" value="HET"/>
    <property type="match status" value="1"/>
</dbReference>
<feature type="compositionally biased region" description="Polar residues" evidence="1">
    <location>
        <begin position="1"/>
        <end position="10"/>
    </location>
</feature>
<evidence type="ECO:0000256" key="1">
    <source>
        <dbReference type="SAM" id="MobiDB-lite"/>
    </source>
</evidence>
<evidence type="ECO:0000313" key="3">
    <source>
        <dbReference type="EMBL" id="KAK5529780.1"/>
    </source>
</evidence>
<protein>
    <recommendedName>
        <fullName evidence="2">Heterokaryon incompatibility domain-containing protein</fullName>
    </recommendedName>
</protein>
<dbReference type="PANTHER" id="PTHR33112">
    <property type="entry name" value="DOMAIN PROTEIN, PUTATIVE-RELATED"/>
    <property type="match status" value="1"/>
</dbReference>
<gene>
    <name evidence="3" type="ORF">LTR25_009559</name>
</gene>
<reference evidence="3 4" key="1">
    <citation type="submission" date="2023-06" db="EMBL/GenBank/DDBJ databases">
        <title>Black Yeasts Isolated from many extreme environments.</title>
        <authorList>
            <person name="Coleine C."/>
            <person name="Stajich J.E."/>
            <person name="Selbmann L."/>
        </authorList>
    </citation>
    <scope>NUCLEOTIDE SEQUENCE [LARGE SCALE GENOMIC DNA]</scope>
    <source>
        <strain evidence="3 4">CCFEE 5887</strain>
    </source>
</reference>
<dbReference type="EMBL" id="JAXLQG010000021">
    <property type="protein sequence ID" value="KAK5529780.1"/>
    <property type="molecule type" value="Genomic_DNA"/>
</dbReference>
<feature type="domain" description="Heterokaryon incompatibility" evidence="2">
    <location>
        <begin position="216"/>
        <end position="369"/>
    </location>
</feature>